<feature type="transmembrane region" description="Helical" evidence="1">
    <location>
        <begin position="205"/>
        <end position="224"/>
    </location>
</feature>
<dbReference type="Pfam" id="PF01569">
    <property type="entry name" value="PAP2"/>
    <property type="match status" value="1"/>
</dbReference>
<feature type="transmembrane region" description="Helical" evidence="1">
    <location>
        <begin position="176"/>
        <end position="193"/>
    </location>
</feature>
<feature type="transmembrane region" description="Helical" evidence="1">
    <location>
        <begin position="52"/>
        <end position="70"/>
    </location>
</feature>
<organism evidence="3 4">
    <name type="scientific">Haploplasma axanthum</name>
    <name type="common">Acholeplasma axanthum</name>
    <dbReference type="NCBI Taxonomy" id="29552"/>
    <lineage>
        <taxon>Bacteria</taxon>
        <taxon>Bacillati</taxon>
        <taxon>Mycoplasmatota</taxon>
        <taxon>Mollicutes</taxon>
        <taxon>Acholeplasmatales</taxon>
        <taxon>Acholeplasmataceae</taxon>
        <taxon>Haploplasma</taxon>
    </lineage>
</organism>
<name>A0A449BDY6_HAPAX</name>
<dbReference type="RefSeq" id="WP_026390051.1">
    <property type="nucleotide sequence ID" value="NZ_LR215048.1"/>
</dbReference>
<gene>
    <name evidence="3" type="ORF">NCTC10138_01038</name>
</gene>
<keyword evidence="1" id="KW-0812">Transmembrane</keyword>
<protein>
    <submittedName>
        <fullName evidence="3">Phosphatidylglycerophosphatase B</fullName>
    </submittedName>
</protein>
<dbReference type="Gene3D" id="1.20.144.10">
    <property type="entry name" value="Phosphatidic acid phosphatase type 2/haloperoxidase"/>
    <property type="match status" value="2"/>
</dbReference>
<feature type="transmembrane region" description="Helical" evidence="1">
    <location>
        <begin position="122"/>
        <end position="139"/>
    </location>
</feature>
<dbReference type="OrthoDB" id="9789113at2"/>
<feature type="transmembrane region" description="Helical" evidence="1">
    <location>
        <begin position="236"/>
        <end position="254"/>
    </location>
</feature>
<dbReference type="EMBL" id="LR215048">
    <property type="protein sequence ID" value="VEU80659.1"/>
    <property type="molecule type" value="Genomic_DNA"/>
</dbReference>
<dbReference type="SMART" id="SM00014">
    <property type="entry name" value="acidPPc"/>
    <property type="match status" value="1"/>
</dbReference>
<dbReference type="KEGG" id="aaxa:NCTC10138_01038"/>
<evidence type="ECO:0000313" key="4">
    <source>
        <dbReference type="Proteomes" id="UP000289841"/>
    </source>
</evidence>
<proteinExistence type="predicted"/>
<dbReference type="SUPFAM" id="SSF48317">
    <property type="entry name" value="Acid phosphatase/Vanadium-dependent haloperoxidase"/>
    <property type="match status" value="1"/>
</dbReference>
<feature type="transmembrane region" description="Helical" evidence="1">
    <location>
        <begin position="145"/>
        <end position="164"/>
    </location>
</feature>
<feature type="transmembrane region" description="Helical" evidence="1">
    <location>
        <begin position="23"/>
        <end position="46"/>
    </location>
</feature>
<evidence type="ECO:0000256" key="1">
    <source>
        <dbReference type="SAM" id="Phobius"/>
    </source>
</evidence>
<reference evidence="3 4" key="1">
    <citation type="submission" date="2019-01" db="EMBL/GenBank/DDBJ databases">
        <authorList>
            <consortium name="Pathogen Informatics"/>
        </authorList>
    </citation>
    <scope>NUCLEOTIDE SEQUENCE [LARGE SCALE GENOMIC DNA]</scope>
    <source>
        <strain evidence="3 4">NCTC10138</strain>
    </source>
</reference>
<dbReference type="STRING" id="1278311.GCA_000428705_00353"/>
<evidence type="ECO:0000313" key="3">
    <source>
        <dbReference type="EMBL" id="VEU80659.1"/>
    </source>
</evidence>
<keyword evidence="1" id="KW-1133">Transmembrane helix</keyword>
<dbReference type="InterPro" id="IPR036938">
    <property type="entry name" value="PAP2/HPO_sf"/>
</dbReference>
<dbReference type="AlphaFoldDB" id="A0A449BDY6"/>
<feature type="domain" description="Phosphatidic acid phosphatase type 2/haloperoxidase" evidence="2">
    <location>
        <begin position="53"/>
        <end position="164"/>
    </location>
</feature>
<dbReference type="PANTHER" id="PTHR14969:SF13">
    <property type="entry name" value="AT30094P"/>
    <property type="match status" value="1"/>
</dbReference>
<evidence type="ECO:0000259" key="2">
    <source>
        <dbReference type="SMART" id="SM00014"/>
    </source>
</evidence>
<keyword evidence="1" id="KW-0472">Membrane</keyword>
<feature type="transmembrane region" description="Helical" evidence="1">
    <location>
        <begin position="266"/>
        <end position="288"/>
    </location>
</feature>
<sequence length="291" mass="33508">MDKIDISIVKWIQSNLRSNFMDYLMYMITQIGSSYFFIVLVVLLYWLVDKRFAYKFFFAFVGSALFNSIFKVIVKRVRPYTYEGITDIFETTHGYSFPSGHSQATGVIYYSMMDEYGKKNKVVKGLLIATLILVPFSRVYLGQHFLTDVLVGALIGLIVSHFMFKLFDKMKDKEHIYPLYAIPVIIIALLFFVGKDYGSYKDLFVAGGGYIGFTISYALEKLYVKHNVVTNITNKVLKALIGLVSTFAIYFILKEVFPDQSLIFDFIRYLIVTCYAGLAVPFIFTKIFKNK</sequence>
<accession>A0A449BDY6</accession>
<dbReference type="PANTHER" id="PTHR14969">
    <property type="entry name" value="SPHINGOSINE-1-PHOSPHATE PHOSPHOHYDROLASE"/>
    <property type="match status" value="1"/>
</dbReference>
<dbReference type="Proteomes" id="UP000289841">
    <property type="component" value="Chromosome"/>
</dbReference>
<dbReference type="InterPro" id="IPR000326">
    <property type="entry name" value="PAP2/HPO"/>
</dbReference>
<keyword evidence="4" id="KW-1185">Reference proteome</keyword>